<dbReference type="Pfam" id="PF00562">
    <property type="entry name" value="RNA_pol_Rpb2_6"/>
    <property type="match status" value="1"/>
</dbReference>
<dbReference type="AlphaFoldDB" id="X1VV71"/>
<evidence type="ECO:0000313" key="2">
    <source>
        <dbReference type="EMBL" id="GAJ21751.1"/>
    </source>
</evidence>
<dbReference type="InterPro" id="IPR014724">
    <property type="entry name" value="RNA_pol_RPB2_OB-fold"/>
</dbReference>
<evidence type="ECO:0000259" key="1">
    <source>
        <dbReference type="Pfam" id="PF00562"/>
    </source>
</evidence>
<feature type="non-terminal residue" evidence="2">
    <location>
        <position position="66"/>
    </location>
</feature>
<dbReference type="GO" id="GO:0006351">
    <property type="term" value="P:DNA-templated transcription"/>
    <property type="evidence" value="ECO:0007669"/>
    <property type="project" value="InterPro"/>
</dbReference>
<proteinExistence type="predicted"/>
<reference evidence="2" key="1">
    <citation type="journal article" date="2014" name="Front. Microbiol.">
        <title>High frequency of phylogenetically diverse reductive dehalogenase-homologous genes in deep subseafloor sedimentary metagenomes.</title>
        <authorList>
            <person name="Kawai M."/>
            <person name="Futagami T."/>
            <person name="Toyoda A."/>
            <person name="Takaki Y."/>
            <person name="Nishi S."/>
            <person name="Hori S."/>
            <person name="Arai W."/>
            <person name="Tsubouchi T."/>
            <person name="Morono Y."/>
            <person name="Uchiyama I."/>
            <person name="Ito T."/>
            <person name="Fujiyama A."/>
            <person name="Inagaki F."/>
            <person name="Takami H."/>
        </authorList>
    </citation>
    <scope>NUCLEOTIDE SEQUENCE</scope>
    <source>
        <strain evidence="2">Expedition CK06-06</strain>
    </source>
</reference>
<dbReference type="EMBL" id="BARW01042344">
    <property type="protein sequence ID" value="GAJ21751.1"/>
    <property type="molecule type" value="Genomic_DNA"/>
</dbReference>
<dbReference type="GO" id="GO:0003899">
    <property type="term" value="F:DNA-directed RNA polymerase activity"/>
    <property type="evidence" value="ECO:0007669"/>
    <property type="project" value="InterPro"/>
</dbReference>
<dbReference type="SUPFAM" id="SSF64484">
    <property type="entry name" value="beta and beta-prime subunits of DNA dependent RNA-polymerase"/>
    <property type="match status" value="1"/>
</dbReference>
<dbReference type="GO" id="GO:0003677">
    <property type="term" value="F:DNA binding"/>
    <property type="evidence" value="ECO:0007669"/>
    <property type="project" value="InterPro"/>
</dbReference>
<gene>
    <name evidence="2" type="ORF">S12H4_62815</name>
</gene>
<sequence length="66" mass="7427">MEKDKFTSIHIEKHEVEARDTKLGPEEITRDIPNVGEESLRELDETGIVRIGAKVDPDDILVGKIT</sequence>
<accession>X1VV71</accession>
<name>X1VV71_9ZZZZ</name>
<organism evidence="2">
    <name type="scientific">marine sediment metagenome</name>
    <dbReference type="NCBI Taxonomy" id="412755"/>
    <lineage>
        <taxon>unclassified sequences</taxon>
        <taxon>metagenomes</taxon>
        <taxon>ecological metagenomes</taxon>
    </lineage>
</organism>
<dbReference type="Gene3D" id="2.40.50.150">
    <property type="match status" value="1"/>
</dbReference>
<feature type="domain" description="DNA-directed RNA polymerase subunit 2 hybrid-binding" evidence="1">
    <location>
        <begin position="2"/>
        <end position="65"/>
    </location>
</feature>
<protein>
    <recommendedName>
        <fullName evidence="1">DNA-directed RNA polymerase subunit 2 hybrid-binding domain-containing protein</fullName>
    </recommendedName>
</protein>
<comment type="caution">
    <text evidence="2">The sequence shown here is derived from an EMBL/GenBank/DDBJ whole genome shotgun (WGS) entry which is preliminary data.</text>
</comment>
<dbReference type="InterPro" id="IPR007120">
    <property type="entry name" value="DNA-dir_RNAP_su2_dom"/>
</dbReference>